<sequence length="206" mass="23174">MRLKTLVLASALLSASTLWAKVEVSPLFVQLSDAMAESKKGEFAKSSENLTALQHNFKQISQHNSPVGNEVQTALKKAIESPSAEHLENLAKKLYAFEKEQNPSGYAEKHQDFVAKMTPLYTELAQTVPTQEIAKIKWAAYQFGKNWVKQEKAVREISLTHYGKFERILGLMRINLNAEKPDIEKISKLVSELGVVMAEFKQVKVK</sequence>
<gene>
    <name evidence="2" type="ORF">NCTC10643_01432</name>
</gene>
<evidence type="ECO:0000256" key="1">
    <source>
        <dbReference type="SAM" id="SignalP"/>
    </source>
</evidence>
<evidence type="ECO:0000313" key="3">
    <source>
        <dbReference type="Proteomes" id="UP000271188"/>
    </source>
</evidence>
<evidence type="ECO:0000313" key="2">
    <source>
        <dbReference type="EMBL" id="VEI77510.1"/>
    </source>
</evidence>
<feature type="chain" id="PRO_5019039395" description="Fe2+/Pb2+ permease" evidence="1">
    <location>
        <begin position="21"/>
        <end position="206"/>
    </location>
</feature>
<proteinExistence type="predicted"/>
<evidence type="ECO:0008006" key="4">
    <source>
        <dbReference type="Google" id="ProtNLM"/>
    </source>
</evidence>
<keyword evidence="1" id="KW-0732">Signal</keyword>
<dbReference type="RefSeq" id="WP_172595354.1">
    <property type="nucleotide sequence ID" value="NZ_LR134495.1"/>
</dbReference>
<accession>A0A448TBY5</accession>
<name>A0A448TBY5_MANHA</name>
<protein>
    <recommendedName>
        <fullName evidence="4">Fe2+/Pb2+ permease</fullName>
    </recommendedName>
</protein>
<dbReference type="EMBL" id="LR134495">
    <property type="protein sequence ID" value="VEI77510.1"/>
    <property type="molecule type" value="Genomic_DNA"/>
</dbReference>
<feature type="signal peptide" evidence="1">
    <location>
        <begin position="1"/>
        <end position="20"/>
    </location>
</feature>
<organism evidence="2 3">
    <name type="scientific">Mannheimia haemolytica</name>
    <name type="common">Pasteurella haemolytica</name>
    <dbReference type="NCBI Taxonomy" id="75985"/>
    <lineage>
        <taxon>Bacteria</taxon>
        <taxon>Pseudomonadati</taxon>
        <taxon>Pseudomonadota</taxon>
        <taxon>Gammaproteobacteria</taxon>
        <taxon>Pasteurellales</taxon>
        <taxon>Pasteurellaceae</taxon>
        <taxon>Mannheimia</taxon>
    </lineage>
</organism>
<dbReference type="Proteomes" id="UP000271188">
    <property type="component" value="Chromosome"/>
</dbReference>
<reference evidence="2" key="1">
    <citation type="submission" date="2018-12" db="EMBL/GenBank/DDBJ databases">
        <authorList>
            <consortium name="Pathogen Informatics"/>
        </authorList>
    </citation>
    <scope>NUCLEOTIDE SEQUENCE [LARGE SCALE GENOMIC DNA]</scope>
    <source>
        <strain evidence="2">NCTC10643</strain>
    </source>
</reference>
<dbReference type="AlphaFoldDB" id="A0A448TBY5"/>